<gene>
    <name evidence="1" type="ORF">LCGC14_2211930</name>
</gene>
<accession>A0A0F9DDI2</accession>
<comment type="caution">
    <text evidence="1">The sequence shown here is derived from an EMBL/GenBank/DDBJ whole genome shotgun (WGS) entry which is preliminary data.</text>
</comment>
<sequence>QEVNRRFFGDVTGEDLDTWDLDEQETEH</sequence>
<feature type="non-terminal residue" evidence="1">
    <location>
        <position position="1"/>
    </location>
</feature>
<evidence type="ECO:0000313" key="1">
    <source>
        <dbReference type="EMBL" id="KKL59778.1"/>
    </source>
</evidence>
<dbReference type="AlphaFoldDB" id="A0A0F9DDI2"/>
<proteinExistence type="predicted"/>
<reference evidence="1" key="1">
    <citation type="journal article" date="2015" name="Nature">
        <title>Complex archaea that bridge the gap between prokaryotes and eukaryotes.</title>
        <authorList>
            <person name="Spang A."/>
            <person name="Saw J.H."/>
            <person name="Jorgensen S.L."/>
            <person name="Zaremba-Niedzwiedzka K."/>
            <person name="Martijn J."/>
            <person name="Lind A.E."/>
            <person name="van Eijk R."/>
            <person name="Schleper C."/>
            <person name="Guy L."/>
            <person name="Ettema T.J."/>
        </authorList>
    </citation>
    <scope>NUCLEOTIDE SEQUENCE</scope>
</reference>
<name>A0A0F9DDI2_9ZZZZ</name>
<organism evidence="1">
    <name type="scientific">marine sediment metagenome</name>
    <dbReference type="NCBI Taxonomy" id="412755"/>
    <lineage>
        <taxon>unclassified sequences</taxon>
        <taxon>metagenomes</taxon>
        <taxon>ecological metagenomes</taxon>
    </lineage>
</organism>
<protein>
    <submittedName>
        <fullName evidence="1">Uncharacterized protein</fullName>
    </submittedName>
</protein>
<dbReference type="EMBL" id="LAZR01029370">
    <property type="protein sequence ID" value="KKL59778.1"/>
    <property type="molecule type" value="Genomic_DNA"/>
</dbReference>